<dbReference type="Gene3D" id="2.60.120.620">
    <property type="entry name" value="q2cbj1_9rhob like domain"/>
    <property type="match status" value="1"/>
</dbReference>
<comment type="similarity">
    <text evidence="2">Belongs to the iron/ascorbate-dependent oxidoreductase family.</text>
</comment>
<dbReference type="AlphaFoldDB" id="A0A857JQ24"/>
<dbReference type="GO" id="GO:0046872">
    <property type="term" value="F:metal ion binding"/>
    <property type="evidence" value="ECO:0007669"/>
    <property type="project" value="UniProtKB-KW"/>
</dbReference>
<evidence type="ECO:0000256" key="2">
    <source>
        <dbReference type="RuleBase" id="RU003682"/>
    </source>
</evidence>
<dbReference type="Proteomes" id="UP000464524">
    <property type="component" value="Chromosome"/>
</dbReference>
<organism evidence="4 5">
    <name type="scientific">Paraglaciecola mesophila</name>
    <dbReference type="NCBI Taxonomy" id="197222"/>
    <lineage>
        <taxon>Bacteria</taxon>
        <taxon>Pseudomonadati</taxon>
        <taxon>Pseudomonadota</taxon>
        <taxon>Gammaproteobacteria</taxon>
        <taxon>Alteromonadales</taxon>
        <taxon>Alteromonadaceae</taxon>
        <taxon>Paraglaciecola</taxon>
    </lineage>
</organism>
<dbReference type="InterPro" id="IPR005123">
    <property type="entry name" value="Oxoglu/Fe-dep_dioxygenase_dom"/>
</dbReference>
<evidence type="ECO:0000313" key="5">
    <source>
        <dbReference type="Proteomes" id="UP000464524"/>
    </source>
</evidence>
<accession>A0A857JQ24</accession>
<feature type="domain" description="Fe2OG dioxygenase" evidence="3">
    <location>
        <begin position="176"/>
        <end position="269"/>
    </location>
</feature>
<evidence type="ECO:0000313" key="4">
    <source>
        <dbReference type="EMBL" id="QHJ13953.1"/>
    </source>
</evidence>
<keyword evidence="5" id="KW-1185">Reference proteome</keyword>
<dbReference type="EMBL" id="CP047656">
    <property type="protein sequence ID" value="QHJ13953.1"/>
    <property type="molecule type" value="Genomic_DNA"/>
</dbReference>
<sequence>MSTNQLHQARHLTLPSREAMLHRVPSVQQFWTHNYHLLREAWKEWEESQNASLSPIGSALLDSRLREAVAHAWEDPSKESAVLELMHEVAPDVFEFQFFEPQRLADLRTYLEQAWDAQIPLRPPYGIVLNRRGAMLDSRSEGYLAAPGFQAFYRELLNTYMRPIARLLFPEIMGYDTQTFGFSIHYKPNTDTSIRPHTDASAVTLNININLPNEPFTGSTVDFYNPSAGKMIPLAFTSGSAMIHRGNVVHAAQPITSGERTNLVLWLYGDNGRMPIQGTQRDLVDAKLRWRMPTGQLDNFAPF</sequence>
<evidence type="ECO:0000259" key="3">
    <source>
        <dbReference type="PROSITE" id="PS51471"/>
    </source>
</evidence>
<keyword evidence="2" id="KW-0408">Iron</keyword>
<name>A0A857JQ24_9ALTE</name>
<evidence type="ECO:0000256" key="1">
    <source>
        <dbReference type="ARBA" id="ARBA00022896"/>
    </source>
</evidence>
<dbReference type="KEGG" id="pmes:FX988_04234"/>
<dbReference type="PANTHER" id="PTHR24014:SF4">
    <property type="entry name" value="2-OXOGLUTARATE AND IRON-DEPENDENT OXYGENASE DOMAIN-CONTAINING PROTEIN 2"/>
    <property type="match status" value="1"/>
</dbReference>
<dbReference type="GO" id="GO:0031418">
    <property type="term" value="F:L-ascorbic acid binding"/>
    <property type="evidence" value="ECO:0007669"/>
    <property type="project" value="UniProtKB-KW"/>
</dbReference>
<gene>
    <name evidence="4" type="ORF">FX988_04234</name>
</gene>
<dbReference type="OrthoDB" id="255432at2"/>
<dbReference type="PROSITE" id="PS51471">
    <property type="entry name" value="FE2OG_OXY"/>
    <property type="match status" value="1"/>
</dbReference>
<protein>
    <recommendedName>
        <fullName evidence="3">Fe2OG dioxygenase domain-containing protein</fullName>
    </recommendedName>
</protein>
<keyword evidence="2" id="KW-0479">Metal-binding</keyword>
<dbReference type="PANTHER" id="PTHR24014">
    <property type="entry name" value="2-OXOGLUTARATE AND IRON-DEPENDENT OXYGENASE DOMAIN-CONTAINING PROTEIN 2"/>
    <property type="match status" value="1"/>
</dbReference>
<reference evidence="4 5" key="1">
    <citation type="submission" date="2019-12" db="EMBL/GenBank/DDBJ databases">
        <title>Genome sequencing and assembly of endphytes of Porphyra tenera.</title>
        <authorList>
            <person name="Park J.M."/>
            <person name="Shin R."/>
            <person name="Jo S.H."/>
        </authorList>
    </citation>
    <scope>NUCLEOTIDE SEQUENCE [LARGE SCALE GENOMIC DNA]</scope>
    <source>
        <strain evidence="4 5">GPM4</strain>
    </source>
</reference>
<proteinExistence type="inferred from homology"/>
<keyword evidence="2" id="KW-0560">Oxidoreductase</keyword>
<keyword evidence="1" id="KW-0847">Vitamin C</keyword>
<dbReference type="RefSeq" id="WP_160181997.1">
    <property type="nucleotide sequence ID" value="NZ_CP047656.1"/>
</dbReference>
<dbReference type="SUPFAM" id="SSF51197">
    <property type="entry name" value="Clavaminate synthase-like"/>
    <property type="match status" value="1"/>
</dbReference>
<dbReference type="GO" id="GO:0016491">
    <property type="term" value="F:oxidoreductase activity"/>
    <property type="evidence" value="ECO:0007669"/>
    <property type="project" value="UniProtKB-KW"/>
</dbReference>